<evidence type="ECO:0000313" key="1">
    <source>
        <dbReference type="EMBL" id="MBA4666385.1"/>
    </source>
</evidence>
<dbReference type="EMBL" id="GISG01231535">
    <property type="protein sequence ID" value="MBA4666385.1"/>
    <property type="molecule type" value="Transcribed_RNA"/>
</dbReference>
<name>A0A7C9EK16_OPUST</name>
<protein>
    <submittedName>
        <fullName evidence="1">Uncharacterized protein</fullName>
    </submittedName>
</protein>
<dbReference type="AlphaFoldDB" id="A0A7C9EK16"/>
<proteinExistence type="predicted"/>
<dbReference type="PANTHER" id="PTHR48253">
    <property type="match status" value="1"/>
</dbReference>
<reference evidence="1" key="1">
    <citation type="journal article" date="2013" name="J. Plant Res.">
        <title>Effect of fungi and light on seed germination of three Opuntia species from semiarid lands of central Mexico.</title>
        <authorList>
            <person name="Delgado-Sanchez P."/>
            <person name="Jimenez-Bremont J.F."/>
            <person name="Guerrero-Gonzalez Mde L."/>
            <person name="Flores J."/>
        </authorList>
    </citation>
    <scope>NUCLEOTIDE SEQUENCE</scope>
    <source>
        <tissue evidence="1">Cladode</tissue>
    </source>
</reference>
<reference evidence="1" key="2">
    <citation type="submission" date="2020-07" db="EMBL/GenBank/DDBJ databases">
        <authorList>
            <person name="Vera ALvarez R."/>
            <person name="Arias-Moreno D.M."/>
            <person name="Jimenez-Jacinto V."/>
            <person name="Jimenez-Bremont J.F."/>
            <person name="Swaminathan K."/>
            <person name="Moose S.P."/>
            <person name="Guerrero-Gonzalez M.L."/>
            <person name="Marino-Ramirez L."/>
            <person name="Landsman D."/>
            <person name="Rodriguez-Kessler M."/>
            <person name="Delgado-Sanchez P."/>
        </authorList>
    </citation>
    <scope>NUCLEOTIDE SEQUENCE</scope>
    <source>
        <tissue evidence="1">Cladode</tissue>
    </source>
</reference>
<organism evidence="1">
    <name type="scientific">Opuntia streptacantha</name>
    <name type="common">Prickly pear cactus</name>
    <name type="synonym">Opuntia cardona</name>
    <dbReference type="NCBI Taxonomy" id="393608"/>
    <lineage>
        <taxon>Eukaryota</taxon>
        <taxon>Viridiplantae</taxon>
        <taxon>Streptophyta</taxon>
        <taxon>Embryophyta</taxon>
        <taxon>Tracheophyta</taxon>
        <taxon>Spermatophyta</taxon>
        <taxon>Magnoliopsida</taxon>
        <taxon>eudicotyledons</taxon>
        <taxon>Gunneridae</taxon>
        <taxon>Pentapetalae</taxon>
        <taxon>Caryophyllales</taxon>
        <taxon>Cactineae</taxon>
        <taxon>Cactaceae</taxon>
        <taxon>Opuntioideae</taxon>
        <taxon>Opuntia</taxon>
    </lineage>
</organism>
<accession>A0A7C9EK16</accession>
<sequence length="106" mass="11508">MEEDREILEPYELLYSDLISLSSIDNVLESSSSSSSSPSNNGEIERLEAVRRAIMEALGPTGPGLLAITGVPNAAHLRRTLLPLGRDLALLNNDDRKRILKVIAPA</sequence>
<dbReference type="PANTHER" id="PTHR48253:SF2">
    <property type="entry name" value="ISOPENICILLIN N SYNTHASE-LIKE FE(2+) 2OG DIOXYGENASE DOMAIN-CONTAINING PROTEIN"/>
    <property type="match status" value="1"/>
</dbReference>